<accession>A0A1V8T201</accession>
<evidence type="ECO:0000256" key="1">
    <source>
        <dbReference type="SAM" id="MobiDB-lite"/>
    </source>
</evidence>
<dbReference type="OrthoDB" id="3633687at2759"/>
<dbReference type="Proteomes" id="UP000192596">
    <property type="component" value="Unassembled WGS sequence"/>
</dbReference>
<dbReference type="EMBL" id="NAJO01000019">
    <property type="protein sequence ID" value="OQO05463.1"/>
    <property type="molecule type" value="Genomic_DNA"/>
</dbReference>
<sequence>MLDRLGGINASALLVTPDDAASQTLIEQPLEAISDLSADDDDDDNGPDEVLATLAAPVARMRAATTSPAVAATIVGQNTAAGRTADSATVSPRLPPASIKPFVRNSPDVRASTTPHPKKTASPPTKLIQPRQIHPDWPTVVHFNNTSVELTCLWCGANCKGKGKGVPPNFFNGARGLKRHCGAHVEGLGQCEVTEFCNMRVVSARDVNSMEHGRPAEESPVAHIPVLAGSVVGGKLPKKRTSEVLPAASGPARDSSALFVTPRTTQSLRDRSFEPDDDIKDDDHDARPATANANGSGLKRKRTTNEYFPRVSQQSQDDVDLAMRPPLVLDDPMDASWQPSMPSLGSTADIKYEEELASSGDQDD</sequence>
<feature type="compositionally biased region" description="Polar residues" evidence="1">
    <location>
        <begin position="337"/>
        <end position="346"/>
    </location>
</feature>
<keyword evidence="3" id="KW-1185">Reference proteome</keyword>
<organism evidence="2 3">
    <name type="scientific">Cryoendolithus antarcticus</name>
    <dbReference type="NCBI Taxonomy" id="1507870"/>
    <lineage>
        <taxon>Eukaryota</taxon>
        <taxon>Fungi</taxon>
        <taxon>Dikarya</taxon>
        <taxon>Ascomycota</taxon>
        <taxon>Pezizomycotina</taxon>
        <taxon>Dothideomycetes</taxon>
        <taxon>Dothideomycetidae</taxon>
        <taxon>Cladosporiales</taxon>
        <taxon>Cladosporiaceae</taxon>
        <taxon>Cryoendolithus</taxon>
    </lineage>
</organism>
<protein>
    <submittedName>
        <fullName evidence="2">Uncharacterized protein</fullName>
    </submittedName>
</protein>
<reference evidence="3" key="1">
    <citation type="submission" date="2017-03" db="EMBL/GenBank/DDBJ databases">
        <title>Genomes of endolithic fungi from Antarctica.</title>
        <authorList>
            <person name="Coleine C."/>
            <person name="Masonjones S."/>
            <person name="Stajich J.E."/>
        </authorList>
    </citation>
    <scope>NUCLEOTIDE SEQUENCE [LARGE SCALE GENOMIC DNA]</scope>
    <source>
        <strain evidence="3">CCFEE 5527</strain>
    </source>
</reference>
<feature type="region of interest" description="Disordered" evidence="1">
    <location>
        <begin position="242"/>
        <end position="349"/>
    </location>
</feature>
<gene>
    <name evidence="2" type="ORF">B0A48_09232</name>
</gene>
<evidence type="ECO:0000313" key="2">
    <source>
        <dbReference type="EMBL" id="OQO05463.1"/>
    </source>
</evidence>
<comment type="caution">
    <text evidence="2">The sequence shown here is derived from an EMBL/GenBank/DDBJ whole genome shotgun (WGS) entry which is preliminary data.</text>
</comment>
<feature type="region of interest" description="Disordered" evidence="1">
    <location>
        <begin position="81"/>
        <end position="130"/>
    </location>
</feature>
<evidence type="ECO:0000313" key="3">
    <source>
        <dbReference type="Proteomes" id="UP000192596"/>
    </source>
</evidence>
<proteinExistence type="predicted"/>
<feature type="compositionally biased region" description="Polar residues" evidence="1">
    <location>
        <begin position="81"/>
        <end position="90"/>
    </location>
</feature>
<name>A0A1V8T201_9PEZI</name>
<dbReference type="InParanoid" id="A0A1V8T201"/>
<dbReference type="AlphaFoldDB" id="A0A1V8T201"/>